<dbReference type="GeneID" id="87945946"/>
<evidence type="ECO:0000313" key="2">
    <source>
        <dbReference type="Proteomes" id="UP001322277"/>
    </source>
</evidence>
<accession>A0AAX4INI0</accession>
<evidence type="ECO:0000313" key="1">
    <source>
        <dbReference type="EMBL" id="WQF84429.1"/>
    </source>
</evidence>
<dbReference type="KEGG" id="cdet:87945946"/>
<keyword evidence="2" id="KW-1185">Reference proteome</keyword>
<gene>
    <name evidence="1" type="ORF">CDEST_09443</name>
</gene>
<proteinExistence type="predicted"/>
<reference evidence="2" key="1">
    <citation type="journal article" date="2023" name="bioRxiv">
        <title>Complete genome of the Medicago anthracnose fungus, Colletotrichum destructivum, reveals a mini-chromosome-like region within a core chromosome.</title>
        <authorList>
            <person name="Lapalu N."/>
            <person name="Simon A."/>
            <person name="Lu A."/>
            <person name="Plaumann P.-L."/>
            <person name="Amselem J."/>
            <person name="Pigne S."/>
            <person name="Auger A."/>
            <person name="Koch C."/>
            <person name="Dallery J.-F."/>
            <person name="O'Connell R.J."/>
        </authorList>
    </citation>
    <scope>NUCLEOTIDE SEQUENCE [LARGE SCALE GENOMIC DNA]</scope>
    <source>
        <strain evidence="2">CBS 520.97</strain>
    </source>
</reference>
<evidence type="ECO:0008006" key="3">
    <source>
        <dbReference type="Google" id="ProtNLM"/>
    </source>
</evidence>
<dbReference type="RefSeq" id="XP_062781653.1">
    <property type="nucleotide sequence ID" value="XM_062925602.1"/>
</dbReference>
<dbReference type="EMBL" id="CP137310">
    <property type="protein sequence ID" value="WQF84429.1"/>
    <property type="molecule type" value="Genomic_DNA"/>
</dbReference>
<name>A0AAX4INI0_9PEZI</name>
<dbReference type="Proteomes" id="UP001322277">
    <property type="component" value="Chromosome 6"/>
</dbReference>
<dbReference type="AlphaFoldDB" id="A0AAX4INI0"/>
<sequence>MWPSSETGLVIVARLGNSRHLVFLRNSSWPSLRLRDDRRVDRDASDCGLFFAVVLNEIGLCGMTFVCEEKTKFKETSS</sequence>
<protein>
    <recommendedName>
        <fullName evidence="3">Ubiquitin-like protease family profile domain-containing protein</fullName>
    </recommendedName>
</protein>
<organism evidence="1 2">
    <name type="scientific">Colletotrichum destructivum</name>
    <dbReference type="NCBI Taxonomy" id="34406"/>
    <lineage>
        <taxon>Eukaryota</taxon>
        <taxon>Fungi</taxon>
        <taxon>Dikarya</taxon>
        <taxon>Ascomycota</taxon>
        <taxon>Pezizomycotina</taxon>
        <taxon>Sordariomycetes</taxon>
        <taxon>Hypocreomycetidae</taxon>
        <taxon>Glomerellales</taxon>
        <taxon>Glomerellaceae</taxon>
        <taxon>Colletotrichum</taxon>
        <taxon>Colletotrichum destructivum species complex</taxon>
    </lineage>
</organism>